<dbReference type="GO" id="GO:0008757">
    <property type="term" value="F:S-adenosylmethionine-dependent methyltransferase activity"/>
    <property type="evidence" value="ECO:0007669"/>
    <property type="project" value="InterPro"/>
</dbReference>
<dbReference type="InterPro" id="IPR051052">
    <property type="entry name" value="Diverse_substrate_MTase"/>
</dbReference>
<dbReference type="CDD" id="cd02440">
    <property type="entry name" value="AdoMet_MTases"/>
    <property type="match status" value="1"/>
</dbReference>
<comment type="similarity">
    <text evidence="1">Belongs to the methyltransferase superfamily.</text>
</comment>
<sequence>MKIDFGATAADYAKHRAGFPSSLFNKLSEYGIGLPGQNIVDLGTGTGTLARGFTDRGADVIGIDPSASLLEQARLLSEAVQLKVDYRVATAENTELPDTSADVVTAGQCWHWFDRPRAVEEITRILRVNGLLAIAHFDWIPLKGNVVHATEQLIKAHNPTWNLGGGNGLYPQWLQDIGEGGFREIRTFSYDVFVTYTHEDWRGRIRASAGVGASLTPEKVEVFDQELATLLETKYPTPILPVHHRVWAAIAKSPPSNS</sequence>
<dbReference type="Pfam" id="PF08241">
    <property type="entry name" value="Methyltransf_11"/>
    <property type="match status" value="1"/>
</dbReference>
<dbReference type="InterPro" id="IPR013216">
    <property type="entry name" value="Methyltransf_11"/>
</dbReference>
<gene>
    <name evidence="5" type="ORF">A6769_32345</name>
</gene>
<name>A0A367R5Q7_NOSPU</name>
<feature type="domain" description="Methyltransferase type 11" evidence="4">
    <location>
        <begin position="40"/>
        <end position="134"/>
    </location>
</feature>
<dbReference type="PANTHER" id="PTHR44942">
    <property type="entry name" value="METHYLTRANSF_11 DOMAIN-CONTAINING PROTEIN"/>
    <property type="match status" value="1"/>
</dbReference>
<evidence type="ECO:0000256" key="1">
    <source>
        <dbReference type="ARBA" id="ARBA00008361"/>
    </source>
</evidence>
<dbReference type="Gene3D" id="3.40.50.150">
    <property type="entry name" value="Vaccinia Virus protein VP39"/>
    <property type="match status" value="1"/>
</dbReference>
<dbReference type="GO" id="GO:0032259">
    <property type="term" value="P:methylation"/>
    <property type="evidence" value="ECO:0007669"/>
    <property type="project" value="UniProtKB-KW"/>
</dbReference>
<keyword evidence="2 5" id="KW-0489">Methyltransferase</keyword>
<evidence type="ECO:0000313" key="5">
    <source>
        <dbReference type="EMBL" id="RCJ30864.1"/>
    </source>
</evidence>
<comment type="caution">
    <text evidence="5">The sequence shown here is derived from an EMBL/GenBank/DDBJ whole genome shotgun (WGS) entry which is preliminary data.</text>
</comment>
<accession>A0A367R5Q7</accession>
<evidence type="ECO:0000256" key="2">
    <source>
        <dbReference type="ARBA" id="ARBA00022603"/>
    </source>
</evidence>
<dbReference type="EMBL" id="LXQE01000181">
    <property type="protein sequence ID" value="RCJ30864.1"/>
    <property type="molecule type" value="Genomic_DNA"/>
</dbReference>
<dbReference type="AlphaFoldDB" id="A0A367R5Q7"/>
<dbReference type="SUPFAM" id="SSF53335">
    <property type="entry name" value="S-adenosyl-L-methionine-dependent methyltransferases"/>
    <property type="match status" value="1"/>
</dbReference>
<organism evidence="5 6">
    <name type="scientific">Nostoc punctiforme NIES-2108</name>
    <dbReference type="NCBI Taxonomy" id="1356359"/>
    <lineage>
        <taxon>Bacteria</taxon>
        <taxon>Bacillati</taxon>
        <taxon>Cyanobacteriota</taxon>
        <taxon>Cyanophyceae</taxon>
        <taxon>Nostocales</taxon>
        <taxon>Nostocaceae</taxon>
        <taxon>Nostoc</taxon>
    </lineage>
</organism>
<proteinExistence type="inferred from homology"/>
<dbReference type="Proteomes" id="UP000252085">
    <property type="component" value="Unassembled WGS sequence"/>
</dbReference>
<dbReference type="PANTHER" id="PTHR44942:SF4">
    <property type="entry name" value="METHYLTRANSFERASE TYPE 11 DOMAIN-CONTAINING PROTEIN"/>
    <property type="match status" value="1"/>
</dbReference>
<protein>
    <submittedName>
        <fullName evidence="5">Methyltransferase</fullName>
    </submittedName>
</protein>
<evidence type="ECO:0000259" key="4">
    <source>
        <dbReference type="Pfam" id="PF08241"/>
    </source>
</evidence>
<evidence type="ECO:0000256" key="3">
    <source>
        <dbReference type="ARBA" id="ARBA00022679"/>
    </source>
</evidence>
<keyword evidence="3 5" id="KW-0808">Transferase</keyword>
<dbReference type="InterPro" id="IPR029063">
    <property type="entry name" value="SAM-dependent_MTases_sf"/>
</dbReference>
<reference evidence="5 6" key="1">
    <citation type="submission" date="2016-04" db="EMBL/GenBank/DDBJ databases">
        <authorList>
            <person name="Evans L.H."/>
            <person name="Alamgir A."/>
            <person name="Owens N."/>
            <person name="Weber N.D."/>
            <person name="Virtaneva K."/>
            <person name="Barbian K."/>
            <person name="Babar A."/>
            <person name="Rosenke K."/>
        </authorList>
    </citation>
    <scope>NUCLEOTIDE SEQUENCE [LARGE SCALE GENOMIC DNA]</scope>
    <source>
        <strain evidence="5">NIES-2108</strain>
    </source>
</reference>
<evidence type="ECO:0000313" key="6">
    <source>
        <dbReference type="Proteomes" id="UP000252085"/>
    </source>
</evidence>